<protein>
    <recommendedName>
        <fullName evidence="1">Dipeptidase</fullName>
        <ecNumber evidence="1">3.4.13.19</ecNumber>
    </recommendedName>
</protein>
<dbReference type="PROSITE" id="PS51365">
    <property type="entry name" value="RENAL_DIPEPTIDASE_2"/>
    <property type="match status" value="1"/>
</dbReference>
<dbReference type="EMBL" id="MCFC01000103">
    <property type="protein sequence ID" value="ORY21860.1"/>
    <property type="molecule type" value="Genomic_DNA"/>
</dbReference>
<dbReference type="Gene3D" id="3.20.20.140">
    <property type="entry name" value="Metal-dependent hydrolases"/>
    <property type="match status" value="1"/>
</dbReference>
<dbReference type="OrthoDB" id="445695at2759"/>
<dbReference type="InterPro" id="IPR008257">
    <property type="entry name" value="Pept_M19"/>
</dbReference>
<dbReference type="Proteomes" id="UP000193986">
    <property type="component" value="Unassembled WGS sequence"/>
</dbReference>
<keyword evidence="1" id="KW-0482">Metalloprotease</keyword>
<sequence>MSSQPLLPSSGNGNGESSAVPSFVRRHRLSSILIPLLLIAGVLLVAIRGERVPKDSLGLAKYYLKTSPVIDGHIDLPELARMVYGNNVDKMNLRKKTPGHVDIPRIREGFLGGFFWSIFVMCPESEENDDFMTPTNSVRDTLEQIDVSLNLIDKYSDTFAHCRTADDVMRAVASGKVASIFGLEGGHSLGNSIGALRMFHQLGIRYMTLTHSCNNAFADSGGIFTPVEEKWGGLSPLGHDLIKEMNRIGILVDISHVSEKTALQALATTRAPVILSHSCARHLGNISRNVPDKVLDKIGRDKHKIDGVVMVNFFPAFAAPGEEKLVDVKYIADHITYISDRIGKHHVGIGSDYDGIESVPKGLEDVSKYPYLFAELIERGWTESELSLLSGGNILRVMRGMEAVSAKMAKEGQRPSYAVYDKRHDLDGGFPIEL</sequence>
<reference evidence="2 3" key="1">
    <citation type="submission" date="2016-07" db="EMBL/GenBank/DDBJ databases">
        <title>Pervasive Adenine N6-methylation of Active Genes in Fungi.</title>
        <authorList>
            <consortium name="DOE Joint Genome Institute"/>
            <person name="Mondo S.J."/>
            <person name="Dannebaum R.O."/>
            <person name="Kuo R.C."/>
            <person name="Labutti K."/>
            <person name="Haridas S."/>
            <person name="Kuo A."/>
            <person name="Salamov A."/>
            <person name="Ahrendt S.R."/>
            <person name="Lipzen A."/>
            <person name="Sullivan W."/>
            <person name="Andreopoulos W.B."/>
            <person name="Clum A."/>
            <person name="Lindquist E."/>
            <person name="Daum C."/>
            <person name="Ramamoorthy G.K."/>
            <person name="Gryganskyi A."/>
            <person name="Culley D."/>
            <person name="Magnuson J.K."/>
            <person name="James T.Y."/>
            <person name="O'Malley M.A."/>
            <person name="Stajich J.E."/>
            <person name="Spatafora J.W."/>
            <person name="Visel A."/>
            <person name="Grigoriev I.V."/>
        </authorList>
    </citation>
    <scope>NUCLEOTIDE SEQUENCE [LARGE SCALE GENOMIC DNA]</scope>
    <source>
        <strain evidence="2 3">68-887.2</strain>
    </source>
</reference>
<accession>A0A1Y2AHV5</accession>
<keyword evidence="1" id="KW-0378">Hydrolase</keyword>
<gene>
    <name evidence="2" type="ORF">BCR39DRAFT_562530</name>
</gene>
<keyword evidence="1" id="KW-0862">Zinc</keyword>
<dbReference type="AlphaFoldDB" id="A0A1Y2AHV5"/>
<dbReference type="STRING" id="71784.A0A1Y2AHV5"/>
<dbReference type="InParanoid" id="A0A1Y2AHV5"/>
<dbReference type="EC" id="3.4.13.19" evidence="1"/>
<organism evidence="2 3">
    <name type="scientific">Naematelia encephala</name>
    <dbReference type="NCBI Taxonomy" id="71784"/>
    <lineage>
        <taxon>Eukaryota</taxon>
        <taxon>Fungi</taxon>
        <taxon>Dikarya</taxon>
        <taxon>Basidiomycota</taxon>
        <taxon>Agaricomycotina</taxon>
        <taxon>Tremellomycetes</taxon>
        <taxon>Tremellales</taxon>
        <taxon>Naemateliaceae</taxon>
        <taxon>Naematelia</taxon>
    </lineage>
</organism>
<dbReference type="GO" id="GO:0006508">
    <property type="term" value="P:proteolysis"/>
    <property type="evidence" value="ECO:0007669"/>
    <property type="project" value="UniProtKB-KW"/>
</dbReference>
<dbReference type="SUPFAM" id="SSF51556">
    <property type="entry name" value="Metallo-dependent hydrolases"/>
    <property type="match status" value="1"/>
</dbReference>
<name>A0A1Y2AHV5_9TREE</name>
<comment type="catalytic activity">
    <reaction evidence="1">
        <text>an L-aminoacyl-L-amino acid + H2O = 2 an L-alpha-amino acid</text>
        <dbReference type="Rhea" id="RHEA:48940"/>
        <dbReference type="ChEBI" id="CHEBI:15377"/>
        <dbReference type="ChEBI" id="CHEBI:59869"/>
        <dbReference type="ChEBI" id="CHEBI:77460"/>
        <dbReference type="EC" id="3.4.13.19"/>
    </reaction>
</comment>
<evidence type="ECO:0000256" key="1">
    <source>
        <dbReference type="RuleBase" id="RU341113"/>
    </source>
</evidence>
<proteinExistence type="inferred from homology"/>
<keyword evidence="1" id="KW-0224">Dipeptidase</keyword>
<comment type="caution">
    <text evidence="2">The sequence shown here is derived from an EMBL/GenBank/DDBJ whole genome shotgun (WGS) entry which is preliminary data.</text>
</comment>
<evidence type="ECO:0000313" key="3">
    <source>
        <dbReference type="Proteomes" id="UP000193986"/>
    </source>
</evidence>
<keyword evidence="1" id="KW-0645">Protease</keyword>
<comment type="cofactor">
    <cofactor evidence="1">
        <name>Zn(2+)</name>
        <dbReference type="ChEBI" id="CHEBI:29105"/>
    </cofactor>
</comment>
<dbReference type="PANTHER" id="PTHR10443:SF12">
    <property type="entry name" value="DIPEPTIDASE"/>
    <property type="match status" value="1"/>
</dbReference>
<dbReference type="CDD" id="cd01301">
    <property type="entry name" value="rDP_like"/>
    <property type="match status" value="1"/>
</dbReference>
<evidence type="ECO:0000313" key="2">
    <source>
        <dbReference type="EMBL" id="ORY21860.1"/>
    </source>
</evidence>
<comment type="similarity">
    <text evidence="1">Belongs to the metallo-dependent hydrolases superfamily. Peptidase M19 family.</text>
</comment>
<keyword evidence="3" id="KW-1185">Reference proteome</keyword>
<dbReference type="Pfam" id="PF01244">
    <property type="entry name" value="Peptidase_M19"/>
    <property type="match status" value="1"/>
</dbReference>
<dbReference type="GO" id="GO:0046872">
    <property type="term" value="F:metal ion binding"/>
    <property type="evidence" value="ECO:0007669"/>
    <property type="project" value="UniProtKB-UniRule"/>
</dbReference>
<dbReference type="PANTHER" id="PTHR10443">
    <property type="entry name" value="MICROSOMAL DIPEPTIDASE"/>
    <property type="match status" value="1"/>
</dbReference>
<dbReference type="InterPro" id="IPR032466">
    <property type="entry name" value="Metal_Hydrolase"/>
</dbReference>
<dbReference type="GO" id="GO:0070573">
    <property type="term" value="F:metallodipeptidase activity"/>
    <property type="evidence" value="ECO:0007669"/>
    <property type="project" value="InterPro"/>
</dbReference>
<keyword evidence="1" id="KW-0479">Metal-binding</keyword>